<keyword evidence="5" id="KW-0560">Oxidoreductase</keyword>
<proteinExistence type="predicted"/>
<dbReference type="InterPro" id="IPR044152">
    <property type="entry name" value="YqjM-like"/>
</dbReference>
<evidence type="ECO:0000256" key="5">
    <source>
        <dbReference type="ARBA" id="ARBA00023002"/>
    </source>
</evidence>
<evidence type="ECO:0000256" key="1">
    <source>
        <dbReference type="ARBA" id="ARBA00001917"/>
    </source>
</evidence>
<reference evidence="7" key="1">
    <citation type="submission" date="2022-10" db="EMBL/GenBank/DDBJ databases">
        <title>Two novel species of Flavobacterium.</title>
        <authorList>
            <person name="Liu Q."/>
            <person name="Xin Y.-H."/>
        </authorList>
    </citation>
    <scope>NUCLEOTIDE SEQUENCE</scope>
    <source>
        <strain evidence="7">LS1R49</strain>
    </source>
</reference>
<dbReference type="PANTHER" id="PTHR43303:SF4">
    <property type="entry name" value="NADPH DEHYDROGENASE C23G7.10C-RELATED"/>
    <property type="match status" value="1"/>
</dbReference>
<keyword evidence="2" id="KW-0285">Flavoprotein</keyword>
<evidence type="ECO:0000256" key="4">
    <source>
        <dbReference type="ARBA" id="ARBA00022857"/>
    </source>
</evidence>
<gene>
    <name evidence="7" type="ORF">OIU83_07860</name>
</gene>
<dbReference type="InterPro" id="IPR013785">
    <property type="entry name" value="Aldolase_TIM"/>
</dbReference>
<dbReference type="GO" id="GO:0003959">
    <property type="term" value="F:NADPH dehydrogenase activity"/>
    <property type="evidence" value="ECO:0007669"/>
    <property type="project" value="InterPro"/>
</dbReference>
<evidence type="ECO:0000313" key="8">
    <source>
        <dbReference type="Proteomes" id="UP001151079"/>
    </source>
</evidence>
<organism evidence="7 8">
    <name type="scientific">Flavobacterium shii</name>
    <dbReference type="NCBI Taxonomy" id="2987687"/>
    <lineage>
        <taxon>Bacteria</taxon>
        <taxon>Pseudomonadati</taxon>
        <taxon>Bacteroidota</taxon>
        <taxon>Flavobacteriia</taxon>
        <taxon>Flavobacteriales</taxon>
        <taxon>Flavobacteriaceae</taxon>
        <taxon>Flavobacterium</taxon>
    </lineage>
</organism>
<dbReference type="GO" id="GO:0010181">
    <property type="term" value="F:FMN binding"/>
    <property type="evidence" value="ECO:0007669"/>
    <property type="project" value="InterPro"/>
</dbReference>
<dbReference type="EMBL" id="JAOZEW010000006">
    <property type="protein sequence ID" value="MCV9927561.1"/>
    <property type="molecule type" value="Genomic_DNA"/>
</dbReference>
<dbReference type="AlphaFoldDB" id="A0A9X2ZF21"/>
<dbReference type="RefSeq" id="WP_264205698.1">
    <property type="nucleotide sequence ID" value="NZ_JAOZEW010000006.1"/>
</dbReference>
<feature type="domain" description="NADH:flavin oxidoreductase/NADH oxidase N-terminal" evidence="6">
    <location>
        <begin position="3"/>
        <end position="343"/>
    </location>
</feature>
<dbReference type="Gene3D" id="3.20.20.70">
    <property type="entry name" value="Aldolase class I"/>
    <property type="match status" value="1"/>
</dbReference>
<name>A0A9X2ZF21_9FLAO</name>
<keyword evidence="8" id="KW-1185">Reference proteome</keyword>
<dbReference type="PANTHER" id="PTHR43303">
    <property type="entry name" value="NADPH DEHYDROGENASE C23G7.10C-RELATED"/>
    <property type="match status" value="1"/>
</dbReference>
<comment type="cofactor">
    <cofactor evidence="1">
        <name>FMN</name>
        <dbReference type="ChEBI" id="CHEBI:58210"/>
    </cofactor>
</comment>
<sequence length="356" mass="39144">MSKLFSPLTIKSVTFRNRIITSPMCMYMAEDGFASNWHLVHYGSRAMGGAGAVMLEATAVQADGRIGVGDLGIWKDEHIAPLAEVASFIKKNRSVPAIQLAHSGRKGSTWALGRESYPLMPEDKNGWKVIAPSAIAFSPEHQTPREMTLEDIEGVKQAFVDGAVRALKAGFELIEIHSAHGYLLNEFLSPIPNKRTDHYGGSRENRVRLLFEIIEKVKEVWPADLPIAVRISATDWMEEGWTGEDSIWLSTKLVEAGIDIVDVSTGGTVPTAKITVGVSYQLLFASAIKREVKDSLLVGTVGMITSSQQAESILINGDADLVFVGREFLRNPYFPLEAAKELRSEIPVPKPYEMAF</sequence>
<accession>A0A9X2ZF21</accession>
<evidence type="ECO:0000256" key="2">
    <source>
        <dbReference type="ARBA" id="ARBA00022630"/>
    </source>
</evidence>
<comment type="caution">
    <text evidence="7">The sequence shown here is derived from an EMBL/GenBank/DDBJ whole genome shotgun (WGS) entry which is preliminary data.</text>
</comment>
<dbReference type="CDD" id="cd02932">
    <property type="entry name" value="OYE_YqiM_FMN"/>
    <property type="match status" value="1"/>
</dbReference>
<dbReference type="GO" id="GO:0050661">
    <property type="term" value="F:NADP binding"/>
    <property type="evidence" value="ECO:0007669"/>
    <property type="project" value="InterPro"/>
</dbReference>
<dbReference type="Proteomes" id="UP001151079">
    <property type="component" value="Unassembled WGS sequence"/>
</dbReference>
<evidence type="ECO:0000259" key="6">
    <source>
        <dbReference type="Pfam" id="PF00724"/>
    </source>
</evidence>
<keyword evidence="4" id="KW-0521">NADP</keyword>
<dbReference type="InterPro" id="IPR001155">
    <property type="entry name" value="OxRdtase_FMN_N"/>
</dbReference>
<dbReference type="Pfam" id="PF00724">
    <property type="entry name" value="Oxidored_FMN"/>
    <property type="match status" value="1"/>
</dbReference>
<evidence type="ECO:0000313" key="7">
    <source>
        <dbReference type="EMBL" id="MCV9927561.1"/>
    </source>
</evidence>
<keyword evidence="3" id="KW-0288">FMN</keyword>
<protein>
    <submittedName>
        <fullName evidence="7">NADH:flavin oxidoreductase/NADH oxidase</fullName>
    </submittedName>
</protein>
<evidence type="ECO:0000256" key="3">
    <source>
        <dbReference type="ARBA" id="ARBA00022643"/>
    </source>
</evidence>
<dbReference type="SUPFAM" id="SSF51395">
    <property type="entry name" value="FMN-linked oxidoreductases"/>
    <property type="match status" value="1"/>
</dbReference>